<dbReference type="InterPro" id="IPR038821">
    <property type="entry name" value="CLE45-like"/>
</dbReference>
<name>A0A8J5F9H1_ZINOF</name>
<organism evidence="2 3">
    <name type="scientific">Zingiber officinale</name>
    <name type="common">Ginger</name>
    <name type="synonym">Amomum zingiber</name>
    <dbReference type="NCBI Taxonomy" id="94328"/>
    <lineage>
        <taxon>Eukaryota</taxon>
        <taxon>Viridiplantae</taxon>
        <taxon>Streptophyta</taxon>
        <taxon>Embryophyta</taxon>
        <taxon>Tracheophyta</taxon>
        <taxon>Spermatophyta</taxon>
        <taxon>Magnoliopsida</taxon>
        <taxon>Liliopsida</taxon>
        <taxon>Zingiberales</taxon>
        <taxon>Zingiberaceae</taxon>
        <taxon>Zingiber</taxon>
    </lineage>
</organism>
<keyword evidence="3" id="KW-1185">Reference proteome</keyword>
<reference evidence="2 3" key="1">
    <citation type="submission" date="2020-08" db="EMBL/GenBank/DDBJ databases">
        <title>Plant Genome Project.</title>
        <authorList>
            <person name="Zhang R.-G."/>
        </authorList>
    </citation>
    <scope>NUCLEOTIDE SEQUENCE [LARGE SCALE GENOMIC DNA]</scope>
    <source>
        <tissue evidence="2">Rhizome</tissue>
    </source>
</reference>
<protein>
    <submittedName>
        <fullName evidence="2">Uncharacterized protein</fullName>
    </submittedName>
</protein>
<evidence type="ECO:0000313" key="3">
    <source>
        <dbReference type="Proteomes" id="UP000734854"/>
    </source>
</evidence>
<proteinExistence type="predicted"/>
<dbReference type="PANTHER" id="PTHR36726:SF4">
    <property type="entry name" value="CLAVATA3_ESR (CLE)-RELATED PROTEIN 45"/>
    <property type="match status" value="1"/>
</dbReference>
<comment type="caution">
    <text evidence="2">The sequence shown here is derived from an EMBL/GenBank/DDBJ whole genome shotgun (WGS) entry which is preliminary data.</text>
</comment>
<dbReference type="AlphaFoldDB" id="A0A8J5F9H1"/>
<sequence>MREEYKYRNLTLVPTKKSLICLATMRLLVLLCFGLLLACKSEKVRGWKEEPEMKTITKARYLRDTEVSSDKLDARKNAAAGPSPLDPNAACKRRVRRGSDPIHNRC</sequence>
<feature type="region of interest" description="Disordered" evidence="1">
    <location>
        <begin position="72"/>
        <end position="106"/>
    </location>
</feature>
<dbReference type="Proteomes" id="UP000734854">
    <property type="component" value="Unassembled WGS sequence"/>
</dbReference>
<dbReference type="EMBL" id="JACMSC010000015">
    <property type="protein sequence ID" value="KAG6485819.1"/>
    <property type="molecule type" value="Genomic_DNA"/>
</dbReference>
<accession>A0A8J5F9H1</accession>
<evidence type="ECO:0000256" key="1">
    <source>
        <dbReference type="SAM" id="MobiDB-lite"/>
    </source>
</evidence>
<dbReference type="PANTHER" id="PTHR36726">
    <property type="entry name" value="CLAVATA3/ESR (CLE)-RELATED PROTEIN 45"/>
    <property type="match status" value="1"/>
</dbReference>
<gene>
    <name evidence="2" type="ORF">ZIOFF_054384</name>
</gene>
<evidence type="ECO:0000313" key="2">
    <source>
        <dbReference type="EMBL" id="KAG6485819.1"/>
    </source>
</evidence>
<feature type="compositionally biased region" description="Basic and acidic residues" evidence="1">
    <location>
        <begin position="97"/>
        <end position="106"/>
    </location>
</feature>